<feature type="signal peptide" evidence="6">
    <location>
        <begin position="1"/>
        <end position="36"/>
    </location>
</feature>
<evidence type="ECO:0000256" key="4">
    <source>
        <dbReference type="ARBA" id="ARBA00023136"/>
    </source>
</evidence>
<reference evidence="7 8" key="1">
    <citation type="submission" date="2013-10" db="EMBL/GenBank/DDBJ databases">
        <title>The Genome Sequence of Acinetobacter tjernbergiae CIP107465.</title>
        <authorList>
            <consortium name="The Broad Institute Genomics Platform"/>
            <consortium name="The Broad Institute Genome Sequencing Center for Infectious Disease"/>
            <person name="Cerqueira G."/>
            <person name="Feldgarden M."/>
            <person name="Courvalin P."/>
            <person name="Grillot-Courvalin C."/>
            <person name="Clermont D."/>
            <person name="Rocha E."/>
            <person name="Yoon E.-J."/>
            <person name="Nemec A."/>
            <person name="Young S.K."/>
            <person name="Zeng Q."/>
            <person name="Gargeya S."/>
            <person name="Fitzgerald M."/>
            <person name="Abouelleil A."/>
            <person name="Alvarado L."/>
            <person name="Berlin A.M."/>
            <person name="Chapman S.B."/>
            <person name="Gainer-Dewar J."/>
            <person name="Goldberg J."/>
            <person name="Gnerre S."/>
            <person name="Griggs A."/>
            <person name="Gujja S."/>
            <person name="Hansen M."/>
            <person name="Howarth C."/>
            <person name="Imamovic A."/>
            <person name="Ireland A."/>
            <person name="Larimer J."/>
            <person name="McCowan C."/>
            <person name="Murphy C."/>
            <person name="Pearson M."/>
            <person name="Poon T.W."/>
            <person name="Priest M."/>
            <person name="Roberts A."/>
            <person name="Saif S."/>
            <person name="Shea T."/>
            <person name="Sykes S."/>
            <person name="Wortman J."/>
            <person name="Nusbaum C."/>
            <person name="Birren B."/>
        </authorList>
    </citation>
    <scope>NUCLEOTIDE SEQUENCE [LARGE SCALE GENOMIC DNA]</scope>
    <source>
        <strain evidence="7 8">CIP 107465</strain>
    </source>
</reference>
<accession>V2V4G1</accession>
<dbReference type="STRING" id="202955.GCA_000759995_01480"/>
<dbReference type="RefSeq" id="WP_018678738.1">
    <property type="nucleotide sequence ID" value="NZ_AYEV01000014.1"/>
</dbReference>
<dbReference type="eggNOG" id="COG3713">
    <property type="taxonomic scope" value="Bacteria"/>
</dbReference>
<dbReference type="PANTHER" id="PTHR38776">
    <property type="entry name" value="MLTA-INTERACTING PROTEIN-RELATED"/>
    <property type="match status" value="1"/>
</dbReference>
<keyword evidence="5" id="KW-0998">Cell outer membrane</keyword>
<dbReference type="GO" id="GO:0009279">
    <property type="term" value="C:cell outer membrane"/>
    <property type="evidence" value="ECO:0007669"/>
    <property type="project" value="UniProtKB-SubCell"/>
</dbReference>
<evidence type="ECO:0000256" key="5">
    <source>
        <dbReference type="ARBA" id="ARBA00023237"/>
    </source>
</evidence>
<evidence type="ECO:0008006" key="9">
    <source>
        <dbReference type="Google" id="ProtNLM"/>
    </source>
</evidence>
<evidence type="ECO:0000256" key="6">
    <source>
        <dbReference type="SAM" id="SignalP"/>
    </source>
</evidence>
<dbReference type="InterPro" id="IPR010583">
    <property type="entry name" value="MipA"/>
</dbReference>
<comment type="subcellular location">
    <subcellularLocation>
        <location evidence="1">Cell outer membrane</location>
    </subcellularLocation>
</comment>
<feature type="chain" id="PRO_5004710234" description="Outer membrane protein" evidence="6">
    <location>
        <begin position="37"/>
        <end position="274"/>
    </location>
</feature>
<evidence type="ECO:0000256" key="1">
    <source>
        <dbReference type="ARBA" id="ARBA00004442"/>
    </source>
</evidence>
<sequence>MYLFSTIHKFQGVVQSKLKMTALLISAVACSMSSLAQPPEQDGWEFGLGIAGITSQKPYKDIDRKTMAIPIIQAENQYIRLFGPTLDFKLPSLQLDESQELNFNLSAEYDFGAYDKDDIKDTPILNGMQQRKGGVWAGAKVEWKNDIVDVNAAWLADVSGKSKGQRASLGLEKTFHIAERVMLTPYVTGTFLDKKYVDYTYGVRQHEARPDRPEYHGDSAFQVEYGMRGMYLFDMKNSMFIDVAVTNLSDEIKDSPIVDSSMENRIMLGYLHRF</sequence>
<evidence type="ECO:0000313" key="8">
    <source>
        <dbReference type="Proteomes" id="UP000017404"/>
    </source>
</evidence>
<evidence type="ECO:0000256" key="2">
    <source>
        <dbReference type="ARBA" id="ARBA00005722"/>
    </source>
</evidence>
<organism evidence="7 8">
    <name type="scientific">Acinetobacter tjernbergiae DSM 14971 = CIP 107465</name>
    <dbReference type="NCBI Taxonomy" id="1120928"/>
    <lineage>
        <taxon>Bacteria</taxon>
        <taxon>Pseudomonadati</taxon>
        <taxon>Pseudomonadota</taxon>
        <taxon>Gammaproteobacteria</taxon>
        <taxon>Moraxellales</taxon>
        <taxon>Moraxellaceae</taxon>
        <taxon>Acinetobacter</taxon>
    </lineage>
</organism>
<dbReference type="Pfam" id="PF06629">
    <property type="entry name" value="MipA"/>
    <property type="match status" value="1"/>
</dbReference>
<comment type="caution">
    <text evidence="7">The sequence shown here is derived from an EMBL/GenBank/DDBJ whole genome shotgun (WGS) entry which is preliminary data.</text>
</comment>
<keyword evidence="3 6" id="KW-0732">Signal</keyword>
<dbReference type="EMBL" id="AYEV01000014">
    <property type="protein sequence ID" value="ESK55765.1"/>
    <property type="molecule type" value="Genomic_DNA"/>
</dbReference>
<dbReference type="AlphaFoldDB" id="V2V4G1"/>
<name>V2V4G1_9GAMM</name>
<gene>
    <name evidence="7" type="ORF">F990_01649</name>
</gene>
<protein>
    <recommendedName>
        <fullName evidence="9">Outer membrane protein</fullName>
    </recommendedName>
</protein>
<dbReference type="PANTHER" id="PTHR38776:SF1">
    <property type="entry name" value="MLTA-INTERACTING PROTEIN-RELATED"/>
    <property type="match status" value="1"/>
</dbReference>
<keyword evidence="8" id="KW-1185">Reference proteome</keyword>
<evidence type="ECO:0000256" key="3">
    <source>
        <dbReference type="ARBA" id="ARBA00022729"/>
    </source>
</evidence>
<comment type="similarity">
    <text evidence="2">Belongs to the MipA/OmpV family.</text>
</comment>
<dbReference type="Proteomes" id="UP000017404">
    <property type="component" value="Unassembled WGS sequence"/>
</dbReference>
<proteinExistence type="inferred from homology"/>
<keyword evidence="4" id="KW-0472">Membrane</keyword>
<dbReference type="PATRIC" id="fig|1120928.5.peg.1679"/>
<evidence type="ECO:0000313" key="7">
    <source>
        <dbReference type="EMBL" id="ESK55765.1"/>
    </source>
</evidence>